<dbReference type="Gene3D" id="2.60.40.10">
    <property type="entry name" value="Immunoglobulins"/>
    <property type="match status" value="1"/>
</dbReference>
<comment type="caution">
    <text evidence="3">The sequence shown here is derived from an EMBL/GenBank/DDBJ whole genome shotgun (WGS) entry which is preliminary data.</text>
</comment>
<dbReference type="SUPFAM" id="SSF56219">
    <property type="entry name" value="DNase I-like"/>
    <property type="match status" value="1"/>
</dbReference>
<dbReference type="InterPro" id="IPR048869">
    <property type="entry name" value="OCRL-1_2_ASH"/>
</dbReference>
<feature type="domain" description="Inositol polyphosphate-related phosphatase" evidence="2">
    <location>
        <begin position="50"/>
        <end position="495"/>
    </location>
</feature>
<evidence type="ECO:0000313" key="3">
    <source>
        <dbReference type="EMBL" id="CAK7272216.1"/>
    </source>
</evidence>
<organism evidence="3 4">
    <name type="scientific">Sporothrix epigloea</name>
    <dbReference type="NCBI Taxonomy" id="1892477"/>
    <lineage>
        <taxon>Eukaryota</taxon>
        <taxon>Fungi</taxon>
        <taxon>Dikarya</taxon>
        <taxon>Ascomycota</taxon>
        <taxon>Pezizomycotina</taxon>
        <taxon>Sordariomycetes</taxon>
        <taxon>Sordariomycetidae</taxon>
        <taxon>Ophiostomatales</taxon>
        <taxon>Ophiostomataceae</taxon>
        <taxon>Sporothrix</taxon>
    </lineage>
</organism>
<evidence type="ECO:0000256" key="1">
    <source>
        <dbReference type="SAM" id="MobiDB-lite"/>
    </source>
</evidence>
<dbReference type="Pfam" id="PF22669">
    <property type="entry name" value="Exo_endo_phos2"/>
    <property type="match status" value="2"/>
</dbReference>
<accession>A0ABP0DXD6</accession>
<evidence type="ECO:0000259" key="2">
    <source>
        <dbReference type="SMART" id="SM00128"/>
    </source>
</evidence>
<keyword evidence="4" id="KW-1185">Reference proteome</keyword>
<dbReference type="InterPro" id="IPR000300">
    <property type="entry name" value="IPPc"/>
</dbReference>
<gene>
    <name evidence="3" type="ORF">SEPCBS119000_005006</name>
</gene>
<dbReference type="PANTHER" id="PTHR11200:SF300">
    <property type="entry name" value="TYPE II INOSITOL 1,4,5-TRISPHOSPHATE 5-PHOSPHATASE"/>
    <property type="match status" value="1"/>
</dbReference>
<dbReference type="EMBL" id="CAWUON010000085">
    <property type="protein sequence ID" value="CAK7272216.1"/>
    <property type="molecule type" value="Genomic_DNA"/>
</dbReference>
<dbReference type="PANTHER" id="PTHR11200">
    <property type="entry name" value="INOSITOL 5-PHOSPHATASE"/>
    <property type="match status" value="1"/>
</dbReference>
<feature type="region of interest" description="Disordered" evidence="1">
    <location>
        <begin position="352"/>
        <end position="373"/>
    </location>
</feature>
<feature type="region of interest" description="Disordered" evidence="1">
    <location>
        <begin position="385"/>
        <end position="405"/>
    </location>
</feature>
<feature type="compositionally biased region" description="Acidic residues" evidence="1">
    <location>
        <begin position="392"/>
        <end position="402"/>
    </location>
</feature>
<sequence length="1106" mass="120963">MSPSTDAAVVVPHGTGSATCEPIDMDVPDAMPHSLHSAVYARQTEYVRPHRVRVKVGTWNVAACPGTDHDLGAWFVDGQGVDRQLTNVYGASSNGALEQGASTSAAAAEQDELESGGKESAAVRILGQDKVGLYVLGLQEVVDLNMASQYVNRVYTDTPPPVLERWKTALSRSLPAGYVSVATEQMSGLLLLVYASPEIACMVSHTSTSAVGTGLLGILGNKGSVSASVVLGETTRMVFVNSHLASGNDSSHTDRRCWDVSHIESRTQFSPYNHPGASEVRESEKISDADFAFWFGDLNFRLDLPGDDIRHILTLHARGEYDLSKSHRQGGNGPDNVSEGNSLAGEEAVVLEKPGAPEGSRPSAEPGVSTMLADDDDEDAQDLLKSLPTVPDSDDFVPDSSDDPASLQATLDSLLPHDQLSRAVKDKKVFHDGWREGRITFLPSYKYDVGTIGLFDSSEKHRAPSWCDRILYRTRKDKEDYERMVKEKQEAKKRDGEMTKRGLDHAGDEEEVLFEYQPDAEDGRRSSTASSFDYDEYDDGEYNPDEDQDEVPQGSDAVDRIHLDVYTSHQRIQSSDHKPVVSLFTVDFDAVVPELKAAVYAEVAKELDRTENESRPSVTIVVDSRVVLHPVKMAAIPDTDEAVNFGPLTFLQKSVATLTIANTGRVPAVFSFVAKPTIEDLSASGSVAHPYEWLTTSFVRPDKDLDDGEHSLRQGKEITLEPGETVNALLEASVGDLVFARMLNDAASKLEDVLVLRVNNGRDHFIPVRGTWAPTCIGRSVEELVRVPDGGIRSFVATLVDEAARKSGKRALDSHLGSLSYDLDVRCSAPKELFKLTETMENLVDRVIADEQMLEEHSIPSDRAGWPFENLTQVPEVRHVVAVINALDNDQPILDAFEPEISSLLRLEIVSYVLLVFLRGLTDGVVTISLWARIDQATLPSLGSSPRTAHPIARDHNAEADKNAILEILASMPHHNISFVFLTTTLSRIIAELSPLSLGDVDALRSITKNNSSGSGSGISAALGGIGSIGRRSLRPFRKSGDSLESNALEALERRMARERRYAEIFGTVVCRAPLLAKERDRKAQQDKQRAIVELFLRRSREELGG</sequence>
<feature type="region of interest" description="Disordered" evidence="1">
    <location>
        <begin position="486"/>
        <end position="556"/>
    </location>
</feature>
<proteinExistence type="predicted"/>
<dbReference type="InterPro" id="IPR046985">
    <property type="entry name" value="IP5"/>
</dbReference>
<dbReference type="SMART" id="SM00128">
    <property type="entry name" value="IPPc"/>
    <property type="match status" value="1"/>
</dbReference>
<feature type="compositionally biased region" description="Basic and acidic residues" evidence="1">
    <location>
        <begin position="486"/>
        <end position="506"/>
    </location>
</feature>
<protein>
    <recommendedName>
        <fullName evidence="2">Inositol polyphosphate-related phosphatase domain-containing protein</fullName>
    </recommendedName>
</protein>
<evidence type="ECO:0000313" key="4">
    <source>
        <dbReference type="Proteomes" id="UP001642502"/>
    </source>
</evidence>
<dbReference type="InterPro" id="IPR013783">
    <property type="entry name" value="Ig-like_fold"/>
</dbReference>
<dbReference type="Pfam" id="PF21310">
    <property type="entry name" value="OCRL-like_ASH"/>
    <property type="match status" value="1"/>
</dbReference>
<name>A0ABP0DXD6_9PEZI</name>
<reference evidence="3 4" key="1">
    <citation type="submission" date="2024-01" db="EMBL/GenBank/DDBJ databases">
        <authorList>
            <person name="Allen C."/>
            <person name="Tagirdzhanova G."/>
        </authorList>
    </citation>
    <scope>NUCLEOTIDE SEQUENCE [LARGE SCALE GENOMIC DNA]</scope>
    <source>
        <strain evidence="3 4">CBS 119000</strain>
    </source>
</reference>
<dbReference type="InterPro" id="IPR036691">
    <property type="entry name" value="Endo/exonu/phosph_ase_sf"/>
</dbReference>
<dbReference type="Gene3D" id="3.60.10.10">
    <property type="entry name" value="Endonuclease/exonuclease/phosphatase"/>
    <property type="match status" value="1"/>
</dbReference>
<feature type="compositionally biased region" description="Acidic residues" evidence="1">
    <location>
        <begin position="533"/>
        <end position="550"/>
    </location>
</feature>
<dbReference type="Proteomes" id="UP001642502">
    <property type="component" value="Unassembled WGS sequence"/>
</dbReference>